<reference evidence="1" key="1">
    <citation type="journal article" date="2013" name="PLoS ONE">
        <title>Metagenomic insights into the carbohydrate-active enzymes carried by the microorganisms adhering to solid digesta in the rumen of cows.</title>
        <authorList>
            <person name="Wang L."/>
            <person name="Hatem A."/>
            <person name="Catalyurek U.V."/>
            <person name="Morrison M."/>
            <person name="Yu Z."/>
        </authorList>
    </citation>
    <scope>NUCLEOTIDE SEQUENCE</scope>
</reference>
<proteinExistence type="predicted"/>
<accession>W0FL47</accession>
<dbReference type="AlphaFoldDB" id="W0FL47"/>
<sequence length="171" mass="19356">MMCISKRGGFEMIESWHVREVLRSRLGSLLVDEPGFAEAAAAPLLAYAPYKSSLSELTSQVEENLFNVLYSRLGPAMSVRMNDGSIRRVHMSEIKEAADDVMGVLFNEMKVYSVQYEALHAYCMESGSFSAMRALITRYGDFLPSSEKQIMARIIRDTRPRADWDGWLPEC</sequence>
<organism evidence="1">
    <name type="scientific">uncultured bacterium Contigcl_30</name>
    <dbReference type="NCBI Taxonomy" id="1393670"/>
    <lineage>
        <taxon>Bacteria</taxon>
        <taxon>environmental samples</taxon>
    </lineage>
</organism>
<protein>
    <submittedName>
        <fullName evidence="1">Uncharacterized protein</fullName>
    </submittedName>
</protein>
<name>W0FL47_9BACT</name>
<evidence type="ECO:0000313" key="1">
    <source>
        <dbReference type="EMBL" id="AHF25656.1"/>
    </source>
</evidence>
<dbReference type="EMBL" id="KC246845">
    <property type="protein sequence ID" value="AHF25656.1"/>
    <property type="molecule type" value="Genomic_DNA"/>
</dbReference>